<evidence type="ECO:0000313" key="3">
    <source>
        <dbReference type="Proteomes" id="UP000488299"/>
    </source>
</evidence>
<sequence>MWKLLAKKKAKALPEAPRLDGSAFYVEEHLPVDPEPMDSESADGWADEPDIVLFPVLYSTPTVYNPECDCMVLDVEGTVRPDKPADDGYNPNIPPHLRDIEQDTPPSDGGGGGSYYEPSETPEQRKQRECRECRQKQRDKANALLLTARGVLLASALYGCTKASVGTFVTINEGGWWTTFIPGGVEVLEILAVGGALSVEIGCLSGAAWTYYVAKTAIEADLAAGLIGCGDCP</sequence>
<name>A0A7J5U1N6_9BACT</name>
<reference evidence="2 3" key="1">
    <citation type="submission" date="2019-10" db="EMBL/GenBank/DDBJ databases">
        <title>Rudanella paleaurantiibacter sp. nov., isolated from sludge.</title>
        <authorList>
            <person name="Xu S.Q."/>
        </authorList>
    </citation>
    <scope>NUCLEOTIDE SEQUENCE [LARGE SCALE GENOMIC DNA]</scope>
    <source>
        <strain evidence="2 3">HX-22-17</strain>
    </source>
</reference>
<feature type="compositionally biased region" description="Basic and acidic residues" evidence="1">
    <location>
        <begin position="122"/>
        <end position="133"/>
    </location>
</feature>
<gene>
    <name evidence="2" type="ORF">F5984_05150</name>
</gene>
<proteinExistence type="predicted"/>
<accession>A0A7J5U1N6</accession>
<protein>
    <submittedName>
        <fullName evidence="2">Uncharacterized protein</fullName>
    </submittedName>
</protein>
<evidence type="ECO:0000256" key="1">
    <source>
        <dbReference type="SAM" id="MobiDB-lite"/>
    </source>
</evidence>
<dbReference type="RefSeq" id="WP_152123232.1">
    <property type="nucleotide sequence ID" value="NZ_WELI01000002.1"/>
</dbReference>
<dbReference type="EMBL" id="WELI01000002">
    <property type="protein sequence ID" value="KAB7731620.1"/>
    <property type="molecule type" value="Genomic_DNA"/>
</dbReference>
<dbReference type="Proteomes" id="UP000488299">
    <property type="component" value="Unassembled WGS sequence"/>
</dbReference>
<comment type="caution">
    <text evidence="2">The sequence shown here is derived from an EMBL/GenBank/DDBJ whole genome shotgun (WGS) entry which is preliminary data.</text>
</comment>
<dbReference type="AlphaFoldDB" id="A0A7J5U1N6"/>
<organism evidence="2 3">
    <name type="scientific">Rudanella paleaurantiibacter</name>
    <dbReference type="NCBI Taxonomy" id="2614655"/>
    <lineage>
        <taxon>Bacteria</taxon>
        <taxon>Pseudomonadati</taxon>
        <taxon>Bacteroidota</taxon>
        <taxon>Cytophagia</taxon>
        <taxon>Cytophagales</taxon>
        <taxon>Cytophagaceae</taxon>
        <taxon>Rudanella</taxon>
    </lineage>
</organism>
<evidence type="ECO:0000313" key="2">
    <source>
        <dbReference type="EMBL" id="KAB7731620.1"/>
    </source>
</evidence>
<feature type="region of interest" description="Disordered" evidence="1">
    <location>
        <begin position="81"/>
        <end position="133"/>
    </location>
</feature>
<keyword evidence="3" id="KW-1185">Reference proteome</keyword>